<organism evidence="1 2">
    <name type="scientific">Entomophthora muscae</name>
    <dbReference type="NCBI Taxonomy" id="34485"/>
    <lineage>
        <taxon>Eukaryota</taxon>
        <taxon>Fungi</taxon>
        <taxon>Fungi incertae sedis</taxon>
        <taxon>Zoopagomycota</taxon>
        <taxon>Entomophthoromycotina</taxon>
        <taxon>Entomophthoromycetes</taxon>
        <taxon>Entomophthorales</taxon>
        <taxon>Entomophthoraceae</taxon>
        <taxon>Entomophthora</taxon>
    </lineage>
</organism>
<evidence type="ECO:0000313" key="2">
    <source>
        <dbReference type="Proteomes" id="UP001165960"/>
    </source>
</evidence>
<dbReference type="Proteomes" id="UP001165960">
    <property type="component" value="Unassembled WGS sequence"/>
</dbReference>
<dbReference type="EMBL" id="QTSX02001350">
    <property type="protein sequence ID" value="KAJ9082973.1"/>
    <property type="molecule type" value="Genomic_DNA"/>
</dbReference>
<protein>
    <submittedName>
        <fullName evidence="1">Uncharacterized protein</fullName>
    </submittedName>
</protein>
<reference evidence="1" key="1">
    <citation type="submission" date="2022-04" db="EMBL/GenBank/DDBJ databases">
        <title>Genome of the entomopathogenic fungus Entomophthora muscae.</title>
        <authorList>
            <person name="Elya C."/>
            <person name="Lovett B.R."/>
            <person name="Lee E."/>
            <person name="Macias A.M."/>
            <person name="Hajek A.E."/>
            <person name="De Bivort B.L."/>
            <person name="Kasson M.T."/>
            <person name="De Fine Licht H.H."/>
            <person name="Stajich J.E."/>
        </authorList>
    </citation>
    <scope>NUCLEOTIDE SEQUENCE</scope>
    <source>
        <strain evidence="1">Berkeley</strain>
    </source>
</reference>
<evidence type="ECO:0000313" key="1">
    <source>
        <dbReference type="EMBL" id="KAJ9082973.1"/>
    </source>
</evidence>
<keyword evidence="2" id="KW-1185">Reference proteome</keyword>
<proteinExistence type="predicted"/>
<sequence>MFLLLLLVLGRVTGARLARRDIKLEVINSEQNKLQFHLSSTNIDKVSYAKARHAIKLAGVFLENVFDFKNQITFLIRLMAPCKENKQCPLGLGATGRNFFNVDTKDNITIMYPQALIKQIPELFVLLNKKDMYMYDIEIDFNWDYDHYFPIDYPTPALASQYDFLHMLLHEINHGMGMTSTFLGFSRVYPKDFQEGSEEPTFNFYHTVFDQYIYDAVTHQPIAATLKSIEPLSTPNRHSRFENITAPFKTKGRIIFLSILGNNITLDSGETVYLSGHPSHLSSDYFRIQDDMMLAQCTGGAGIQDFLFNYPNWHFSPYGPAILDIHATLGYTLKVPDPNRSLQYYYWFKRQSKHEEPFNFTRETY</sequence>
<gene>
    <name evidence="1" type="ORF">DSO57_1039355</name>
</gene>
<name>A0ACC2U7H2_9FUNG</name>
<comment type="caution">
    <text evidence="1">The sequence shown here is derived from an EMBL/GenBank/DDBJ whole genome shotgun (WGS) entry which is preliminary data.</text>
</comment>
<accession>A0ACC2U7H2</accession>